<dbReference type="Gene3D" id="3.40.50.2300">
    <property type="match status" value="1"/>
</dbReference>
<dbReference type="PANTHER" id="PTHR11717">
    <property type="entry name" value="LOW MOLECULAR WEIGHT PROTEIN TYROSINE PHOSPHATASE"/>
    <property type="match status" value="1"/>
</dbReference>
<dbReference type="EMBL" id="AP012342">
    <property type="protein sequence ID" value="BAM07897.1"/>
    <property type="molecule type" value="Genomic_DNA"/>
</dbReference>
<evidence type="ECO:0000259" key="7">
    <source>
        <dbReference type="SMART" id="SM00226"/>
    </source>
</evidence>
<comment type="catalytic activity">
    <reaction evidence="5">
        <text>O-phospho-L-tyrosyl-[protein] + H2O = L-tyrosyl-[protein] + phosphate</text>
        <dbReference type="Rhea" id="RHEA:10684"/>
        <dbReference type="Rhea" id="RHEA-COMP:10136"/>
        <dbReference type="Rhea" id="RHEA-COMP:20101"/>
        <dbReference type="ChEBI" id="CHEBI:15377"/>
        <dbReference type="ChEBI" id="CHEBI:43474"/>
        <dbReference type="ChEBI" id="CHEBI:46858"/>
        <dbReference type="ChEBI" id="CHEBI:61978"/>
        <dbReference type="EC" id="3.1.3.48"/>
    </reaction>
</comment>
<dbReference type="PRINTS" id="PR00719">
    <property type="entry name" value="LMWPTPASE"/>
</dbReference>
<evidence type="ECO:0000256" key="1">
    <source>
        <dbReference type="ARBA" id="ARBA00011063"/>
    </source>
</evidence>
<evidence type="ECO:0000313" key="8">
    <source>
        <dbReference type="EMBL" id="BAM07897.1"/>
    </source>
</evidence>
<reference evidence="9" key="2">
    <citation type="submission" date="2012-03" db="EMBL/GenBank/DDBJ databases">
        <title>The complete genome sequence of the pioneer microbe on fresh volcanic deposit, Leptospirillum ferrooxidans strain C2-3.</title>
        <authorList>
            <person name="Fujimura R."/>
            <person name="Sato Y."/>
            <person name="Nishizawa T."/>
            <person name="Nanba K."/>
            <person name="Oshima K."/>
            <person name="Hattori M."/>
            <person name="Kamijo T."/>
            <person name="Ohta H."/>
        </authorList>
    </citation>
    <scope>NUCLEOTIDE SEQUENCE [LARGE SCALE GENOMIC DNA]</scope>
    <source>
        <strain evidence="9">C2-3</strain>
    </source>
</reference>
<evidence type="ECO:0000256" key="3">
    <source>
        <dbReference type="ARBA" id="ARBA00022801"/>
    </source>
</evidence>
<evidence type="ECO:0000256" key="6">
    <source>
        <dbReference type="PIRSR" id="PIRSR617867-1"/>
    </source>
</evidence>
<dbReference type="GO" id="GO:0004725">
    <property type="term" value="F:protein tyrosine phosphatase activity"/>
    <property type="evidence" value="ECO:0007669"/>
    <property type="project" value="UniProtKB-EC"/>
</dbReference>
<dbReference type="AlphaFoldDB" id="I0IRJ8"/>
<evidence type="ECO:0000256" key="2">
    <source>
        <dbReference type="ARBA" id="ARBA00013064"/>
    </source>
</evidence>
<dbReference type="HOGENOM" id="CLU_115806_0_0_0"/>
<evidence type="ECO:0000256" key="4">
    <source>
        <dbReference type="ARBA" id="ARBA00022912"/>
    </source>
</evidence>
<comment type="similarity">
    <text evidence="1">Belongs to the low molecular weight phosphotyrosine protein phosphatase family.</text>
</comment>
<feature type="active site" description="Proton donor" evidence="6">
    <location>
        <position position="164"/>
    </location>
</feature>
<keyword evidence="3" id="KW-0378">Hydrolase</keyword>
<feature type="domain" description="Phosphotyrosine protein phosphatase I" evidence="7">
    <location>
        <begin position="48"/>
        <end position="190"/>
    </location>
</feature>
<dbReference type="SUPFAM" id="SSF52788">
    <property type="entry name" value="Phosphotyrosine protein phosphatases I"/>
    <property type="match status" value="1"/>
</dbReference>
<feature type="active site" description="Nucleophile" evidence="6">
    <location>
        <position position="54"/>
    </location>
</feature>
<keyword evidence="4" id="KW-0904">Protein phosphatase</keyword>
<name>I0IRJ8_LEPFC</name>
<dbReference type="SMART" id="SM00226">
    <property type="entry name" value="LMWPc"/>
    <property type="match status" value="1"/>
</dbReference>
<dbReference type="InterPro" id="IPR036196">
    <property type="entry name" value="Ptyr_pPase_sf"/>
</dbReference>
<sequence length="205" mass="23073">MGKSLMSFADSSEHEIEPERKVGKLKAFRFFGARRESKKRARALTLGGNILVLCLGNICRSPVVETLLKKSLPGELFQIRSRGLLPLDSQPSPEDYAKQAKSLGVDLSDHLSNPISAEDISWATIILIMDDSNREGLRRYGEMALSKVVWLGAWDPSGDIVIPDPFREPPQTQRQIITRMKRVSSHFTAWLIHTVNSHRNQISRP</sequence>
<dbReference type="KEGG" id="lfc:LFE_2224"/>
<dbReference type="EC" id="3.1.3.48" evidence="2"/>
<dbReference type="PATRIC" id="fig|1162668.3.peg.2635"/>
<evidence type="ECO:0000313" key="9">
    <source>
        <dbReference type="Proteomes" id="UP000007382"/>
    </source>
</evidence>
<keyword evidence="9" id="KW-1185">Reference proteome</keyword>
<reference evidence="8 9" key="1">
    <citation type="journal article" date="2012" name="J. Bacteriol.">
        <title>Complete Genome Sequence of Leptospirillum ferrooxidans Strain C2-3, Isolated from a Fresh Volcanic Ash Deposit on the Island of Miyake, Japan.</title>
        <authorList>
            <person name="Fujimura R."/>
            <person name="Sato Y."/>
            <person name="Nishizawa T."/>
            <person name="Oshima K."/>
            <person name="Kim S.-W."/>
            <person name="Hattori M."/>
            <person name="Kamijo T."/>
            <person name="Ohta H."/>
        </authorList>
    </citation>
    <scope>NUCLEOTIDE SEQUENCE [LARGE SCALE GENOMIC DNA]</scope>
    <source>
        <strain evidence="8 9">C2-3</strain>
    </source>
</reference>
<dbReference type="Proteomes" id="UP000007382">
    <property type="component" value="Chromosome"/>
</dbReference>
<dbReference type="PANTHER" id="PTHR11717:SF31">
    <property type="entry name" value="LOW MOLECULAR WEIGHT PROTEIN-TYROSINE-PHOSPHATASE ETP-RELATED"/>
    <property type="match status" value="1"/>
</dbReference>
<dbReference type="InterPro" id="IPR050438">
    <property type="entry name" value="LMW_PTPase"/>
</dbReference>
<gene>
    <name evidence="8" type="ordered locus">LFE_2224</name>
</gene>
<dbReference type="Pfam" id="PF01451">
    <property type="entry name" value="LMWPc"/>
    <property type="match status" value="1"/>
</dbReference>
<dbReference type="InterPro" id="IPR023485">
    <property type="entry name" value="Ptyr_pPase"/>
</dbReference>
<organism evidence="8 9">
    <name type="scientific">Leptospirillum ferrooxidans (strain C2-3)</name>
    <dbReference type="NCBI Taxonomy" id="1162668"/>
    <lineage>
        <taxon>Bacteria</taxon>
        <taxon>Pseudomonadati</taxon>
        <taxon>Nitrospirota</taxon>
        <taxon>Nitrospiria</taxon>
        <taxon>Nitrospirales</taxon>
        <taxon>Nitrospiraceae</taxon>
        <taxon>Leptospirillum</taxon>
    </lineage>
</organism>
<dbReference type="InterPro" id="IPR017867">
    <property type="entry name" value="Tyr_phospatase_low_mol_wt"/>
</dbReference>
<proteinExistence type="inferred from homology"/>
<feature type="active site" evidence="6">
    <location>
        <position position="60"/>
    </location>
</feature>
<accession>I0IRJ8</accession>
<protein>
    <recommendedName>
        <fullName evidence="2">protein-tyrosine-phosphatase</fullName>
        <ecNumber evidence="2">3.1.3.48</ecNumber>
    </recommendedName>
</protein>
<dbReference type="eggNOG" id="COG0394">
    <property type="taxonomic scope" value="Bacteria"/>
</dbReference>
<dbReference type="STRING" id="1162668.LFE_2224"/>
<evidence type="ECO:0000256" key="5">
    <source>
        <dbReference type="ARBA" id="ARBA00051722"/>
    </source>
</evidence>